<name>A0A2K3NV68_TRIPR</name>
<organism evidence="1 2">
    <name type="scientific">Trifolium pratense</name>
    <name type="common">Red clover</name>
    <dbReference type="NCBI Taxonomy" id="57577"/>
    <lineage>
        <taxon>Eukaryota</taxon>
        <taxon>Viridiplantae</taxon>
        <taxon>Streptophyta</taxon>
        <taxon>Embryophyta</taxon>
        <taxon>Tracheophyta</taxon>
        <taxon>Spermatophyta</taxon>
        <taxon>Magnoliopsida</taxon>
        <taxon>eudicotyledons</taxon>
        <taxon>Gunneridae</taxon>
        <taxon>Pentapetalae</taxon>
        <taxon>rosids</taxon>
        <taxon>fabids</taxon>
        <taxon>Fabales</taxon>
        <taxon>Fabaceae</taxon>
        <taxon>Papilionoideae</taxon>
        <taxon>50 kb inversion clade</taxon>
        <taxon>NPAAA clade</taxon>
        <taxon>Hologalegina</taxon>
        <taxon>IRL clade</taxon>
        <taxon>Trifolieae</taxon>
        <taxon>Trifolium</taxon>
    </lineage>
</organism>
<comment type="caution">
    <text evidence="1">The sequence shown here is derived from an EMBL/GenBank/DDBJ whole genome shotgun (WGS) entry which is preliminary data.</text>
</comment>
<evidence type="ECO:0000313" key="2">
    <source>
        <dbReference type="Proteomes" id="UP000236291"/>
    </source>
</evidence>
<protein>
    <submittedName>
        <fullName evidence="1">Uncharacterized protein</fullName>
    </submittedName>
</protein>
<dbReference type="AlphaFoldDB" id="A0A2K3NV68"/>
<dbReference type="EMBL" id="ASHM01001578">
    <property type="protein sequence ID" value="PNY06921.1"/>
    <property type="molecule type" value="Genomic_DNA"/>
</dbReference>
<proteinExistence type="predicted"/>
<evidence type="ECO:0000313" key="1">
    <source>
        <dbReference type="EMBL" id="PNY06921.1"/>
    </source>
</evidence>
<gene>
    <name evidence="1" type="ORF">L195_g003403</name>
</gene>
<dbReference type="Proteomes" id="UP000236291">
    <property type="component" value="Unassembled WGS sequence"/>
</dbReference>
<accession>A0A2K3NV68</accession>
<sequence>MHLDVSGWGMGLHVSNCLHGQSWDCICQVVSMVSRGIAYVKLSPWSDNRRCLFEGLQGVTNSVCISTSTFKNASLAFA</sequence>
<reference evidence="1 2" key="2">
    <citation type="journal article" date="2017" name="Front. Plant Sci.">
        <title>Gene Classification and Mining of Molecular Markers Useful in Red Clover (Trifolium pratense) Breeding.</title>
        <authorList>
            <person name="Istvanek J."/>
            <person name="Dluhosova J."/>
            <person name="Dluhos P."/>
            <person name="Patkova L."/>
            <person name="Nedelnik J."/>
            <person name="Repkova J."/>
        </authorList>
    </citation>
    <scope>NUCLEOTIDE SEQUENCE [LARGE SCALE GENOMIC DNA]</scope>
    <source>
        <strain evidence="2">cv. Tatra</strain>
        <tissue evidence="1">Young leaves</tissue>
    </source>
</reference>
<reference evidence="1 2" key="1">
    <citation type="journal article" date="2014" name="Am. J. Bot.">
        <title>Genome assembly and annotation for red clover (Trifolium pratense; Fabaceae).</title>
        <authorList>
            <person name="Istvanek J."/>
            <person name="Jaros M."/>
            <person name="Krenek A."/>
            <person name="Repkova J."/>
        </authorList>
    </citation>
    <scope>NUCLEOTIDE SEQUENCE [LARGE SCALE GENOMIC DNA]</scope>
    <source>
        <strain evidence="2">cv. Tatra</strain>
        <tissue evidence="1">Young leaves</tissue>
    </source>
</reference>